<keyword evidence="1" id="KW-0694">RNA-binding</keyword>
<dbReference type="InterPro" id="IPR012677">
    <property type="entry name" value="Nucleotide-bd_a/b_plait_sf"/>
</dbReference>
<dbReference type="EMBL" id="CP011125">
    <property type="protein sequence ID" value="AKF10964.1"/>
    <property type="molecule type" value="Genomic_DNA"/>
</dbReference>
<evidence type="ECO:0000313" key="4">
    <source>
        <dbReference type="EMBL" id="AKF10964.1"/>
    </source>
</evidence>
<dbReference type="InterPro" id="IPR035979">
    <property type="entry name" value="RBD_domain_sf"/>
</dbReference>
<feature type="compositionally biased region" description="Gly residues" evidence="2">
    <location>
        <begin position="85"/>
        <end position="135"/>
    </location>
</feature>
<dbReference type="KEGG" id="samy:DB32_008113"/>
<protein>
    <submittedName>
        <fullName evidence="4">RNA-binding protein</fullName>
    </submittedName>
</protein>
<organism evidence="4 5">
    <name type="scientific">Sandaracinus amylolyticus</name>
    <dbReference type="NCBI Taxonomy" id="927083"/>
    <lineage>
        <taxon>Bacteria</taxon>
        <taxon>Pseudomonadati</taxon>
        <taxon>Myxococcota</taxon>
        <taxon>Polyangia</taxon>
        <taxon>Polyangiales</taxon>
        <taxon>Sandaracinaceae</taxon>
        <taxon>Sandaracinus</taxon>
    </lineage>
</organism>
<dbReference type="PANTHER" id="PTHR48027">
    <property type="entry name" value="HETEROGENEOUS NUCLEAR RIBONUCLEOPROTEIN 87F-RELATED"/>
    <property type="match status" value="1"/>
</dbReference>
<dbReference type="Proteomes" id="UP000034883">
    <property type="component" value="Chromosome"/>
</dbReference>
<evidence type="ECO:0000256" key="1">
    <source>
        <dbReference type="ARBA" id="ARBA00022884"/>
    </source>
</evidence>
<proteinExistence type="predicted"/>
<dbReference type="AlphaFoldDB" id="A0A0F6SHS7"/>
<dbReference type="InterPro" id="IPR052462">
    <property type="entry name" value="SLIRP/GR-RBP-like"/>
</dbReference>
<dbReference type="Pfam" id="PF00076">
    <property type="entry name" value="RRM_1"/>
    <property type="match status" value="1"/>
</dbReference>
<evidence type="ECO:0000313" key="5">
    <source>
        <dbReference type="Proteomes" id="UP000034883"/>
    </source>
</evidence>
<reference evidence="4 5" key="1">
    <citation type="submission" date="2015-03" db="EMBL/GenBank/DDBJ databases">
        <title>Genome assembly of Sandaracinus amylolyticus DSM 53668.</title>
        <authorList>
            <person name="Sharma G."/>
            <person name="Subramanian S."/>
        </authorList>
    </citation>
    <scope>NUCLEOTIDE SEQUENCE [LARGE SCALE GENOMIC DNA]</scope>
    <source>
        <strain evidence="4 5">DSM 53668</strain>
    </source>
</reference>
<dbReference type="OrthoDB" id="9798855at2"/>
<dbReference type="InterPro" id="IPR048289">
    <property type="entry name" value="RRM2_NsCP33-like"/>
</dbReference>
<evidence type="ECO:0000256" key="2">
    <source>
        <dbReference type="SAM" id="MobiDB-lite"/>
    </source>
</evidence>
<dbReference type="InterPro" id="IPR000504">
    <property type="entry name" value="RRM_dom"/>
</dbReference>
<dbReference type="GO" id="GO:0003723">
    <property type="term" value="F:RNA binding"/>
    <property type="evidence" value="ECO:0007669"/>
    <property type="project" value="UniProtKB-KW"/>
</dbReference>
<dbReference type="CDD" id="cd21608">
    <property type="entry name" value="RRM2_NsCP33_like"/>
    <property type="match status" value="1"/>
</dbReference>
<feature type="region of interest" description="Disordered" evidence="2">
    <location>
        <begin position="78"/>
        <end position="135"/>
    </location>
</feature>
<dbReference type="RefSeq" id="WP_053237878.1">
    <property type="nucleotide sequence ID" value="NZ_CP011125.1"/>
</dbReference>
<dbReference type="STRING" id="927083.DB32_008113"/>
<dbReference type="PROSITE" id="PS50102">
    <property type="entry name" value="RRM"/>
    <property type="match status" value="1"/>
</dbReference>
<sequence>MSNRLYVGNLSFHTTEDTLRATFEAIGGVERVDVPMDRMTGRPRGFAFVTMASAEDAKRAIGDLDGSMLDGRPLRVNVAEDRPRGGGGGGGFGGGGGGGGRGGFGGGGGGGGGRGGYGGGGGGRGGRGGGGGDRW</sequence>
<dbReference type="SMART" id="SM00360">
    <property type="entry name" value="RRM"/>
    <property type="match status" value="1"/>
</dbReference>
<feature type="domain" description="RRM" evidence="3">
    <location>
        <begin position="3"/>
        <end position="81"/>
    </location>
</feature>
<gene>
    <name evidence="4" type="ORF">DB32_008113</name>
</gene>
<dbReference type="SUPFAM" id="SSF54928">
    <property type="entry name" value="RNA-binding domain, RBD"/>
    <property type="match status" value="1"/>
</dbReference>
<name>A0A0F6SHS7_9BACT</name>
<accession>A0A0F6SHS7</accession>
<evidence type="ECO:0000259" key="3">
    <source>
        <dbReference type="PROSITE" id="PS50102"/>
    </source>
</evidence>
<keyword evidence="5" id="KW-1185">Reference proteome</keyword>
<dbReference type="Gene3D" id="3.30.70.330">
    <property type="match status" value="1"/>
</dbReference>